<dbReference type="SUPFAM" id="SSF90209">
    <property type="entry name" value="Ran binding protein zinc finger-like"/>
    <property type="match status" value="1"/>
</dbReference>
<dbReference type="PROSITE" id="PS01358">
    <property type="entry name" value="ZF_RANBP2_1"/>
    <property type="match status" value="1"/>
</dbReference>
<evidence type="ECO:0000256" key="10">
    <source>
        <dbReference type="SAM" id="MobiDB-lite"/>
    </source>
</evidence>
<dbReference type="PANTHER" id="PTHR13948:SF3">
    <property type="entry name" value="FI21118P1"/>
    <property type="match status" value="1"/>
</dbReference>
<keyword evidence="2" id="KW-0479">Metal-binding</keyword>
<comment type="caution">
    <text evidence="14">The sequence shown here is derived from an EMBL/GenBank/DDBJ whole genome shotgun (WGS) entry which is preliminary data.</text>
</comment>
<keyword evidence="7" id="KW-0539">Nucleus</keyword>
<feature type="domain" description="RRM" evidence="11">
    <location>
        <begin position="239"/>
        <end position="322"/>
    </location>
</feature>
<dbReference type="PROSITE" id="PS50199">
    <property type="entry name" value="ZF_RANBP2_2"/>
    <property type="match status" value="1"/>
</dbReference>
<dbReference type="SMART" id="SM00360">
    <property type="entry name" value="RRM"/>
    <property type="match status" value="2"/>
</dbReference>
<feature type="region of interest" description="Disordered" evidence="10">
    <location>
        <begin position="693"/>
        <end position="742"/>
    </location>
</feature>
<gene>
    <name evidence="14" type="ORF">GCK72_002701</name>
</gene>
<sequence>MLPFVFNADDDGKRVQNEERGYDPSDHQRQMEDYYKQYEEQRVVNSYHNTSGRSDLAAIQARLAQTEQAIQRLNQETEQPMYHHAPPVVQNRPILPDFHRPPPGFPPLASSEPSEILQTSQSGGEKRRSRSPSWARDARRSRSKSRERRSGRSRSRSGSRRRSSRDRRDERSSRRRRDHSRSRSPSSSANGSSYRSSSNRHSRRRRSRSSSRDRDRNYRRNNNSNNDRYSEWNPGTPCNKLAIMNMPNDVDNTKITLSLGNYGYLPQDVRTMTKFDKVTNKIRTFAFVEFSSQETAEKWMADYQGYLTLDDGRTLTVEYAKGDPAAGSGNKSDDWICAHCSMNNFVKRHTCFKCEISREQSMELERVGAHMVGIIPCDTLLMRGLPDGITNNLIFDSLGALVCLSSISMIKLSDSKRFAYIQMKSTDEAKMLLNLTFKTAIKIKDKEVQISWCRDSMSKLIQQQMTMLTTNPGKNSVAGNAAQGNMTGAEIAAAAMSKAHAVRQASHQVGQIMTGLPVPAASMIPPNFNVPPPNMSMPPPMQPAQPEHQNGVIGTVQTPKGLLHKYLPPNPLTFVHDPNVGYYIDPITKFCYDQATGYYFNNATAQWCTWDLTYQTYFPVETPAPTAAESEAPEEEKRKKSEDGVPKTAQDLVKDMAKWAKKQEKDKKKVQISLKGKDTKGIELKNVFSQEKQRKLAPSALEEDEEEEQEVKEEIRSRVSEEPSTSSSFNSTPLAPKKPSLREVQEAMERALYDEAKKTCILCKRAFSDVEILRKHVEKSDLHRKNLEAKRAEWGRETAAKLKEEEEAAPDLGKIVYRDRAKERRRQFGLDSTGYAFDVMGGQPGSSSSGRSEDAIRRESEEASKRPLDDSNIGNRLLKSMGWKEGQGVGKHGQGIVNPIQAERFVQGAGLGAAGSKMRHGAEATHKEKTRQALYSRYHDT</sequence>
<evidence type="ECO:0000256" key="4">
    <source>
        <dbReference type="ARBA" id="ARBA00022771"/>
    </source>
</evidence>
<dbReference type="InterPro" id="IPR036443">
    <property type="entry name" value="Znf_RanBP2_sf"/>
</dbReference>
<evidence type="ECO:0000259" key="11">
    <source>
        <dbReference type="PROSITE" id="PS50102"/>
    </source>
</evidence>
<dbReference type="PANTHER" id="PTHR13948">
    <property type="entry name" value="RNA-BINDING PROTEIN"/>
    <property type="match status" value="1"/>
</dbReference>
<protein>
    <submittedName>
        <fullName evidence="14">Uncharacterized protein</fullName>
    </submittedName>
</protein>
<dbReference type="InterPro" id="IPR041591">
    <property type="entry name" value="OCRE"/>
</dbReference>
<evidence type="ECO:0000256" key="7">
    <source>
        <dbReference type="ARBA" id="ARBA00023242"/>
    </source>
</evidence>
<dbReference type="SMART" id="SM00547">
    <property type="entry name" value="ZnF_RBZ"/>
    <property type="match status" value="1"/>
</dbReference>
<evidence type="ECO:0000313" key="15">
    <source>
        <dbReference type="Proteomes" id="UP000483820"/>
    </source>
</evidence>
<feature type="compositionally biased region" description="Polar residues" evidence="10">
    <location>
        <begin position="111"/>
        <end position="123"/>
    </location>
</feature>
<feature type="compositionally biased region" description="Acidic residues" evidence="10">
    <location>
        <begin position="701"/>
        <end position="711"/>
    </location>
</feature>
<keyword evidence="5" id="KW-0862">Zinc</keyword>
<dbReference type="PROSITE" id="PS50102">
    <property type="entry name" value="RRM"/>
    <property type="match status" value="1"/>
</dbReference>
<keyword evidence="3" id="KW-0677">Repeat</keyword>
<feature type="compositionally biased region" description="Basic and acidic residues" evidence="10">
    <location>
        <begin position="10"/>
        <end position="29"/>
    </location>
</feature>
<evidence type="ECO:0000256" key="6">
    <source>
        <dbReference type="ARBA" id="ARBA00022884"/>
    </source>
</evidence>
<dbReference type="Pfam" id="PF01585">
    <property type="entry name" value="G-patch"/>
    <property type="match status" value="1"/>
</dbReference>
<reference evidence="14 15" key="1">
    <citation type="submission" date="2019-12" db="EMBL/GenBank/DDBJ databases">
        <title>Chromosome-level assembly of the Caenorhabditis remanei genome.</title>
        <authorList>
            <person name="Teterina A.A."/>
            <person name="Willis J.H."/>
            <person name="Phillips P.C."/>
        </authorList>
    </citation>
    <scope>NUCLEOTIDE SEQUENCE [LARGE SCALE GENOMIC DNA]</scope>
    <source>
        <strain evidence="14 15">PX506</strain>
        <tissue evidence="14">Whole organism</tissue>
    </source>
</reference>
<evidence type="ECO:0000256" key="3">
    <source>
        <dbReference type="ARBA" id="ARBA00022737"/>
    </source>
</evidence>
<feature type="compositionally biased region" description="Basic and acidic residues" evidence="10">
    <location>
        <begin position="920"/>
        <end position="941"/>
    </location>
</feature>
<dbReference type="Pfam" id="PF17780">
    <property type="entry name" value="OCRE"/>
    <property type="match status" value="1"/>
</dbReference>
<dbReference type="Gene3D" id="3.30.70.330">
    <property type="match status" value="2"/>
</dbReference>
<comment type="subcellular location">
    <subcellularLocation>
        <location evidence="1">Nucleus</location>
    </subcellularLocation>
</comment>
<evidence type="ECO:0000256" key="5">
    <source>
        <dbReference type="ARBA" id="ARBA00022833"/>
    </source>
</evidence>
<feature type="domain" description="RanBP2-type" evidence="13">
    <location>
        <begin position="331"/>
        <end position="360"/>
    </location>
</feature>
<dbReference type="GO" id="GO:0000398">
    <property type="term" value="P:mRNA splicing, via spliceosome"/>
    <property type="evidence" value="ECO:0007669"/>
    <property type="project" value="TreeGrafter"/>
</dbReference>
<evidence type="ECO:0000256" key="2">
    <source>
        <dbReference type="ARBA" id="ARBA00022723"/>
    </source>
</evidence>
<dbReference type="SMART" id="SM00443">
    <property type="entry name" value="G_patch"/>
    <property type="match status" value="1"/>
</dbReference>
<dbReference type="InterPro" id="IPR035979">
    <property type="entry name" value="RBD_domain_sf"/>
</dbReference>
<evidence type="ECO:0000313" key="14">
    <source>
        <dbReference type="EMBL" id="KAF1770877.1"/>
    </source>
</evidence>
<evidence type="ECO:0000259" key="13">
    <source>
        <dbReference type="PROSITE" id="PS50199"/>
    </source>
</evidence>
<feature type="compositionally biased region" description="Low complexity" evidence="10">
    <location>
        <begin position="722"/>
        <end position="733"/>
    </location>
</feature>
<dbReference type="GO" id="GO:0005634">
    <property type="term" value="C:nucleus"/>
    <property type="evidence" value="ECO:0007669"/>
    <property type="project" value="UniProtKB-SubCell"/>
</dbReference>
<dbReference type="AlphaFoldDB" id="A0A6A5HWV5"/>
<dbReference type="InterPro" id="IPR000467">
    <property type="entry name" value="G_patch_dom"/>
</dbReference>
<dbReference type="InterPro" id="IPR000504">
    <property type="entry name" value="RRM_dom"/>
</dbReference>
<dbReference type="Proteomes" id="UP000483820">
    <property type="component" value="Chromosome I"/>
</dbReference>
<proteinExistence type="predicted"/>
<feature type="compositionally biased region" description="Basic and acidic residues" evidence="10">
    <location>
        <begin position="712"/>
        <end position="721"/>
    </location>
</feature>
<dbReference type="InterPro" id="IPR001876">
    <property type="entry name" value="Znf_RanBP2"/>
</dbReference>
<dbReference type="Gene3D" id="4.10.1060.10">
    <property type="entry name" value="Zinc finger, RanBP2-type"/>
    <property type="match status" value="1"/>
</dbReference>
<dbReference type="GO" id="GO:0003723">
    <property type="term" value="F:RNA binding"/>
    <property type="evidence" value="ECO:0007669"/>
    <property type="project" value="UniProtKB-UniRule"/>
</dbReference>
<dbReference type="KEGG" id="crq:GCK72_002701"/>
<feature type="region of interest" description="Disordered" evidence="10">
    <location>
        <begin position="625"/>
        <end position="649"/>
    </location>
</feature>
<dbReference type="InterPro" id="IPR012677">
    <property type="entry name" value="Nucleotide-bd_a/b_plait_sf"/>
</dbReference>
<feature type="region of interest" description="Disordered" evidence="10">
    <location>
        <begin position="79"/>
        <end position="234"/>
    </location>
</feature>
<evidence type="ECO:0000256" key="9">
    <source>
        <dbReference type="PROSITE-ProRule" id="PRU00322"/>
    </source>
</evidence>
<keyword evidence="4 9" id="KW-0863">Zinc-finger</keyword>
<dbReference type="CDD" id="cd16162">
    <property type="entry name" value="OCRE_RBM5_like"/>
    <property type="match status" value="1"/>
</dbReference>
<dbReference type="Pfam" id="PF00076">
    <property type="entry name" value="RRM_1"/>
    <property type="match status" value="1"/>
</dbReference>
<feature type="compositionally biased region" description="Basic and acidic residues" evidence="10">
    <location>
        <begin position="851"/>
        <end position="869"/>
    </location>
</feature>
<dbReference type="GO" id="GO:0008270">
    <property type="term" value="F:zinc ion binding"/>
    <property type="evidence" value="ECO:0007669"/>
    <property type="project" value="UniProtKB-KW"/>
</dbReference>
<dbReference type="PROSITE" id="PS50174">
    <property type="entry name" value="G_PATCH"/>
    <property type="match status" value="1"/>
</dbReference>
<dbReference type="CTD" id="9810139"/>
<dbReference type="GeneID" id="9810139"/>
<feature type="compositionally biased region" description="Basic residues" evidence="10">
    <location>
        <begin position="139"/>
        <end position="165"/>
    </location>
</feature>
<feature type="region of interest" description="Disordered" evidence="10">
    <location>
        <begin position="916"/>
        <end position="941"/>
    </location>
</feature>
<evidence type="ECO:0000259" key="12">
    <source>
        <dbReference type="PROSITE" id="PS50174"/>
    </source>
</evidence>
<feature type="region of interest" description="Disordered" evidence="10">
    <location>
        <begin position="834"/>
        <end position="874"/>
    </location>
</feature>
<accession>A0A6A5HWV5</accession>
<feature type="compositionally biased region" description="Low complexity" evidence="10">
    <location>
        <begin position="183"/>
        <end position="197"/>
    </location>
</feature>
<evidence type="ECO:0000256" key="8">
    <source>
        <dbReference type="PROSITE-ProRule" id="PRU00176"/>
    </source>
</evidence>
<keyword evidence="6 8" id="KW-0694">RNA-binding</keyword>
<dbReference type="SUPFAM" id="SSF54928">
    <property type="entry name" value="RNA-binding domain, RBD"/>
    <property type="match status" value="2"/>
</dbReference>
<feature type="compositionally biased region" description="Basic residues" evidence="10">
    <location>
        <begin position="173"/>
        <end position="182"/>
    </location>
</feature>
<feature type="compositionally biased region" description="Basic residues" evidence="10">
    <location>
        <begin position="198"/>
        <end position="209"/>
    </location>
</feature>
<organism evidence="14 15">
    <name type="scientific">Caenorhabditis remanei</name>
    <name type="common">Caenorhabditis vulgaris</name>
    <dbReference type="NCBI Taxonomy" id="31234"/>
    <lineage>
        <taxon>Eukaryota</taxon>
        <taxon>Metazoa</taxon>
        <taxon>Ecdysozoa</taxon>
        <taxon>Nematoda</taxon>
        <taxon>Chromadorea</taxon>
        <taxon>Rhabditida</taxon>
        <taxon>Rhabditina</taxon>
        <taxon>Rhabditomorpha</taxon>
        <taxon>Rhabditoidea</taxon>
        <taxon>Rhabditidae</taxon>
        <taxon>Peloderinae</taxon>
        <taxon>Caenorhabditis</taxon>
    </lineage>
</organism>
<feature type="compositionally biased region" description="Basic and acidic residues" evidence="10">
    <location>
        <begin position="635"/>
        <end position="645"/>
    </location>
</feature>
<dbReference type="RefSeq" id="XP_053592199.1">
    <property type="nucleotide sequence ID" value="XM_053723554.1"/>
</dbReference>
<dbReference type="EMBL" id="WUAV01000001">
    <property type="protein sequence ID" value="KAF1770877.1"/>
    <property type="molecule type" value="Genomic_DNA"/>
</dbReference>
<feature type="domain" description="G-patch" evidence="12">
    <location>
        <begin position="870"/>
        <end position="916"/>
    </location>
</feature>
<feature type="region of interest" description="Disordered" evidence="10">
    <location>
        <begin position="1"/>
        <end position="29"/>
    </location>
</feature>
<evidence type="ECO:0000256" key="1">
    <source>
        <dbReference type="ARBA" id="ARBA00004123"/>
    </source>
</evidence>
<name>A0A6A5HWV5_CAERE</name>